<dbReference type="Pfam" id="PF17862">
    <property type="entry name" value="AAA_lid_3"/>
    <property type="match status" value="1"/>
</dbReference>
<accession>A0AAX4PHU0</accession>
<dbReference type="EMBL" id="CP151512">
    <property type="protein sequence ID" value="WZN65499.1"/>
    <property type="molecule type" value="Genomic_DNA"/>
</dbReference>
<evidence type="ECO:0000256" key="3">
    <source>
        <dbReference type="ARBA" id="ARBA00022840"/>
    </source>
</evidence>
<evidence type="ECO:0000256" key="5">
    <source>
        <dbReference type="SAM" id="MobiDB-lite"/>
    </source>
</evidence>
<dbReference type="Gene3D" id="1.10.8.60">
    <property type="match status" value="1"/>
</dbReference>
<evidence type="ECO:0000256" key="4">
    <source>
        <dbReference type="RuleBase" id="RU003651"/>
    </source>
</evidence>
<dbReference type="InterPro" id="IPR003593">
    <property type="entry name" value="AAA+_ATPase"/>
</dbReference>
<evidence type="ECO:0000256" key="2">
    <source>
        <dbReference type="ARBA" id="ARBA00022741"/>
    </source>
</evidence>
<dbReference type="FunFam" id="1.10.8.60:FF:000022">
    <property type="entry name" value="Fidgetin like 1"/>
    <property type="match status" value="1"/>
</dbReference>
<feature type="compositionally biased region" description="Low complexity" evidence="5">
    <location>
        <begin position="334"/>
        <end position="345"/>
    </location>
</feature>
<feature type="domain" description="AAA+ ATPase" evidence="6">
    <location>
        <begin position="429"/>
        <end position="567"/>
    </location>
</feature>
<evidence type="ECO:0000256" key="1">
    <source>
        <dbReference type="ARBA" id="ARBA00006914"/>
    </source>
</evidence>
<dbReference type="InterPro" id="IPR027417">
    <property type="entry name" value="P-loop_NTPase"/>
</dbReference>
<protein>
    <submittedName>
        <fullName evidence="7">ATPase family AAA domain-containing protein</fullName>
    </submittedName>
</protein>
<dbReference type="Proteomes" id="UP001472866">
    <property type="component" value="Chromosome 12"/>
</dbReference>
<feature type="compositionally biased region" description="Gly residues" evidence="5">
    <location>
        <begin position="320"/>
        <end position="330"/>
    </location>
</feature>
<keyword evidence="3 4" id="KW-0067">ATP-binding</keyword>
<dbReference type="SMART" id="SM00382">
    <property type="entry name" value="AAA"/>
    <property type="match status" value="1"/>
</dbReference>
<dbReference type="PANTHER" id="PTHR23074:SF17">
    <property type="entry name" value="FIDGETIN-LIKE PROTEIN 1"/>
    <property type="match status" value="1"/>
</dbReference>
<dbReference type="PANTHER" id="PTHR23074">
    <property type="entry name" value="AAA DOMAIN-CONTAINING"/>
    <property type="match status" value="1"/>
</dbReference>
<name>A0AAX4PHU0_9CHLO</name>
<feature type="compositionally biased region" description="Basic and acidic residues" evidence="5">
    <location>
        <begin position="199"/>
        <end position="210"/>
    </location>
</feature>
<evidence type="ECO:0000313" key="8">
    <source>
        <dbReference type="Proteomes" id="UP001472866"/>
    </source>
</evidence>
<dbReference type="InterPro" id="IPR003960">
    <property type="entry name" value="ATPase_AAA_CS"/>
</dbReference>
<keyword evidence="8" id="KW-1185">Reference proteome</keyword>
<feature type="region of interest" description="Disordered" evidence="5">
    <location>
        <begin position="150"/>
        <end position="238"/>
    </location>
</feature>
<reference evidence="7 8" key="1">
    <citation type="submission" date="2024-03" db="EMBL/GenBank/DDBJ databases">
        <title>Complete genome sequence of the green alga Chloropicon roscoffensis RCC1871.</title>
        <authorList>
            <person name="Lemieux C."/>
            <person name="Pombert J.-F."/>
            <person name="Otis C."/>
            <person name="Turmel M."/>
        </authorList>
    </citation>
    <scope>NUCLEOTIDE SEQUENCE [LARGE SCALE GENOMIC DNA]</scope>
    <source>
        <strain evidence="7 8">RCC1871</strain>
    </source>
</reference>
<dbReference type="PROSITE" id="PS00674">
    <property type="entry name" value="AAA"/>
    <property type="match status" value="1"/>
</dbReference>
<dbReference type="InterPro" id="IPR050304">
    <property type="entry name" value="MT-severing_AAA_ATPase"/>
</dbReference>
<feature type="compositionally biased region" description="Low complexity" evidence="5">
    <location>
        <begin position="152"/>
        <end position="161"/>
    </location>
</feature>
<comment type="similarity">
    <text evidence="1 4">Belongs to the AAA ATPase family.</text>
</comment>
<sequence>MEAFSGRDAATLRSRRFAMERELARQPEEPGAHAVRRGRAWETHLDFLYRQTTSSSDDSANAKFFRLEALRGLASGACGIDWATLRAATVAAGRRLGLRVDASGPSEEEARGEPFGFLEKVFGAEDVGAMRSRLAELGRVEDDEEVDAILNRGSRGPGSLTPSPPSTSAPSSRSSPNHEQQRRQPNYLARKRLAPSTDSEQRLGYEAERRASKKPAPAPVLSKRVSPPSGAERDADDENEAPAGAVMFQSARQALCSNLSSPSKAKNYGHTMNQERRELGELRRHRPAGLMRKPPQQQGGAKGGFVPPYVKKALEATGHQAGGSGGGKGKPAGRRGAATGRGPQAEEGEAPFSPKVMEMILERSPDGEVPEEISKLDPQLVESICNDIMENTGVCWTDIVGQGEAKQLIKEMVVWPMLNPNLFKGARSPPKGLLLFGPPGTGKTLIGKAIASNIKATFFSISASSLTSKWIGEGEKMVRTLFALAGYLQPAVIFIDEIDSILSARKSDGEHEASRRLKTEMLVQIEGCDPSSSERRVLIVGATNRPEELDEAARRRMPKQLYIPLPCEEARRAMVAKGIAEIRHALTQEDMAKIVSKTDGYSGSDMKNFIQEACQGPVRDVMLGRNQQEVENLNEADLRPMVIKDFVMASRAQKATVSPGEIQRYLEYNAKHGASYIREDEVEEEW</sequence>
<evidence type="ECO:0000259" key="6">
    <source>
        <dbReference type="SMART" id="SM00382"/>
    </source>
</evidence>
<gene>
    <name evidence="7" type="ORF">HKI87_12g70580</name>
</gene>
<dbReference type="GO" id="GO:0005524">
    <property type="term" value="F:ATP binding"/>
    <property type="evidence" value="ECO:0007669"/>
    <property type="project" value="UniProtKB-KW"/>
</dbReference>
<dbReference type="SUPFAM" id="SSF52540">
    <property type="entry name" value="P-loop containing nucleoside triphosphate hydrolases"/>
    <property type="match status" value="1"/>
</dbReference>
<organism evidence="7 8">
    <name type="scientific">Chloropicon roscoffensis</name>
    <dbReference type="NCBI Taxonomy" id="1461544"/>
    <lineage>
        <taxon>Eukaryota</taxon>
        <taxon>Viridiplantae</taxon>
        <taxon>Chlorophyta</taxon>
        <taxon>Chloropicophyceae</taxon>
        <taxon>Chloropicales</taxon>
        <taxon>Chloropicaceae</taxon>
        <taxon>Chloropicon</taxon>
    </lineage>
</organism>
<proteinExistence type="inferred from homology"/>
<dbReference type="InterPro" id="IPR041569">
    <property type="entry name" value="AAA_lid_3"/>
</dbReference>
<dbReference type="FunFam" id="3.40.50.300:FF:000093">
    <property type="entry name" value="Fidgetin-like 1"/>
    <property type="match status" value="1"/>
</dbReference>
<dbReference type="Pfam" id="PF00004">
    <property type="entry name" value="AAA"/>
    <property type="match status" value="1"/>
</dbReference>
<dbReference type="InterPro" id="IPR003959">
    <property type="entry name" value="ATPase_AAA_core"/>
</dbReference>
<keyword evidence="2 4" id="KW-0547">Nucleotide-binding</keyword>
<dbReference type="Gene3D" id="3.40.50.300">
    <property type="entry name" value="P-loop containing nucleotide triphosphate hydrolases"/>
    <property type="match status" value="1"/>
</dbReference>
<feature type="region of interest" description="Disordered" evidence="5">
    <location>
        <begin position="318"/>
        <end position="351"/>
    </location>
</feature>
<dbReference type="GO" id="GO:0016887">
    <property type="term" value="F:ATP hydrolysis activity"/>
    <property type="evidence" value="ECO:0007669"/>
    <property type="project" value="InterPro"/>
</dbReference>
<evidence type="ECO:0000313" key="7">
    <source>
        <dbReference type="EMBL" id="WZN65499.1"/>
    </source>
</evidence>
<dbReference type="AlphaFoldDB" id="A0AAX4PHU0"/>